<dbReference type="STRING" id="550983.A4R26_32800"/>
<organism evidence="1 2">
    <name type="scientific">Niastella populi</name>
    <dbReference type="NCBI Taxonomy" id="550983"/>
    <lineage>
        <taxon>Bacteria</taxon>
        <taxon>Pseudomonadati</taxon>
        <taxon>Bacteroidota</taxon>
        <taxon>Chitinophagia</taxon>
        <taxon>Chitinophagales</taxon>
        <taxon>Chitinophagaceae</taxon>
        <taxon>Niastella</taxon>
    </lineage>
</organism>
<dbReference type="AlphaFoldDB" id="A0A1V9GAW8"/>
<dbReference type="Proteomes" id="UP000192276">
    <property type="component" value="Unassembled WGS sequence"/>
</dbReference>
<keyword evidence="2" id="KW-1185">Reference proteome</keyword>
<dbReference type="EMBL" id="LWBP01000010">
    <property type="protein sequence ID" value="OQP67809.1"/>
    <property type="molecule type" value="Genomic_DNA"/>
</dbReference>
<reference evidence="2" key="1">
    <citation type="submission" date="2016-04" db="EMBL/GenBank/DDBJ databases">
        <authorList>
            <person name="Chen L."/>
            <person name="Zhuang W."/>
            <person name="Wang G."/>
        </authorList>
    </citation>
    <scope>NUCLEOTIDE SEQUENCE [LARGE SCALE GENOMIC DNA]</scope>
    <source>
        <strain evidence="2">208</strain>
    </source>
</reference>
<accession>A0A1V9GAW8</accession>
<gene>
    <name evidence="1" type="ORF">A4R26_32800</name>
</gene>
<sequence>MSLEEVGLGRIKTGQTEYYKKGLVPTAPATQALRSPLPYGRQMRRSKIGPTLYCKYRDWASLTLAFVEVLRFVWRDS</sequence>
<name>A0A1V9GAW8_9BACT</name>
<protein>
    <submittedName>
        <fullName evidence="1">Uncharacterized protein</fullName>
    </submittedName>
</protein>
<evidence type="ECO:0000313" key="2">
    <source>
        <dbReference type="Proteomes" id="UP000192276"/>
    </source>
</evidence>
<evidence type="ECO:0000313" key="1">
    <source>
        <dbReference type="EMBL" id="OQP67809.1"/>
    </source>
</evidence>
<proteinExistence type="predicted"/>
<comment type="caution">
    <text evidence="1">The sequence shown here is derived from an EMBL/GenBank/DDBJ whole genome shotgun (WGS) entry which is preliminary data.</text>
</comment>